<dbReference type="AlphaFoldDB" id="A0A0D6QBV3"/>
<gene>
    <name evidence="1" type="ORF">Gxy13693_063_028</name>
</gene>
<sequence>MAWVAAIDWTGIILAECVSGSGLKGFHSADIARSVQDKTRNGLSYCWQTGLWRWADDFFSV</sequence>
<organism evidence="1 2">
    <name type="scientific">Komagataeibacter xylinus NBRC 13693</name>
    <dbReference type="NCBI Taxonomy" id="1234668"/>
    <lineage>
        <taxon>Bacteria</taxon>
        <taxon>Pseudomonadati</taxon>
        <taxon>Pseudomonadota</taxon>
        <taxon>Alphaproteobacteria</taxon>
        <taxon>Acetobacterales</taxon>
        <taxon>Acetobacteraceae</taxon>
        <taxon>Komagataeibacter</taxon>
    </lineage>
</organism>
<reference evidence="1 2" key="1">
    <citation type="submission" date="2012-11" db="EMBL/GenBank/DDBJ databases">
        <title>Whole genome sequence of Gluconacetobacter xylinus NBRC 13693.</title>
        <authorList>
            <person name="Azuma Y."/>
            <person name="Higashiura N."/>
            <person name="Hirakawa H."/>
            <person name="Matsushita K."/>
        </authorList>
    </citation>
    <scope>NUCLEOTIDE SEQUENCE [LARGE SCALE GENOMIC DNA]</scope>
    <source>
        <strain evidence="1 2">NBRC 13693</strain>
    </source>
</reference>
<protein>
    <submittedName>
        <fullName evidence="1">Uncharacterized protein</fullName>
    </submittedName>
</protein>
<proteinExistence type="predicted"/>
<accession>A0A0D6QBV3</accession>
<dbReference type="EMBL" id="BANJ01000063">
    <property type="protein sequence ID" value="GAO00814.1"/>
    <property type="molecule type" value="Genomic_DNA"/>
</dbReference>
<evidence type="ECO:0000313" key="2">
    <source>
        <dbReference type="Proteomes" id="UP000032683"/>
    </source>
</evidence>
<dbReference type="Proteomes" id="UP000032683">
    <property type="component" value="Unassembled WGS sequence"/>
</dbReference>
<comment type="caution">
    <text evidence="1">The sequence shown here is derived from an EMBL/GenBank/DDBJ whole genome shotgun (WGS) entry which is preliminary data.</text>
</comment>
<name>A0A0D6QBV3_KOMXY</name>
<evidence type="ECO:0000313" key="1">
    <source>
        <dbReference type="EMBL" id="GAO00814.1"/>
    </source>
</evidence>